<dbReference type="EMBL" id="VTWH01000001">
    <property type="protein sequence ID" value="KAA0971807.1"/>
    <property type="molecule type" value="Genomic_DNA"/>
</dbReference>
<comment type="caution">
    <text evidence="5">The sequence shown here is derived from an EMBL/GenBank/DDBJ whole genome shotgun (WGS) entry which is preliminary data.</text>
</comment>
<keyword evidence="2" id="KW-0238">DNA-binding</keyword>
<dbReference type="GO" id="GO:0005829">
    <property type="term" value="C:cytosol"/>
    <property type="evidence" value="ECO:0007669"/>
    <property type="project" value="TreeGrafter"/>
</dbReference>
<dbReference type="Gene3D" id="2.60.120.10">
    <property type="entry name" value="Jelly Rolls"/>
    <property type="match status" value="1"/>
</dbReference>
<dbReference type="InterPro" id="IPR000595">
    <property type="entry name" value="cNMP-bd_dom"/>
</dbReference>
<evidence type="ECO:0000313" key="5">
    <source>
        <dbReference type="EMBL" id="KAA0971807.1"/>
    </source>
</evidence>
<dbReference type="GO" id="GO:0003700">
    <property type="term" value="F:DNA-binding transcription factor activity"/>
    <property type="evidence" value="ECO:0007669"/>
    <property type="project" value="InterPro"/>
</dbReference>
<evidence type="ECO:0000256" key="2">
    <source>
        <dbReference type="ARBA" id="ARBA00023125"/>
    </source>
</evidence>
<organism evidence="5 6">
    <name type="scientific">Aureimonas fodinaquatilis</name>
    <dbReference type="NCBI Taxonomy" id="2565783"/>
    <lineage>
        <taxon>Bacteria</taxon>
        <taxon>Pseudomonadati</taxon>
        <taxon>Pseudomonadota</taxon>
        <taxon>Alphaproteobacteria</taxon>
        <taxon>Hyphomicrobiales</taxon>
        <taxon>Aurantimonadaceae</taxon>
        <taxon>Aureimonas</taxon>
    </lineage>
</organism>
<feature type="domain" description="HTH crp-type" evidence="4">
    <location>
        <begin position="188"/>
        <end position="262"/>
    </location>
</feature>
<dbReference type="SUPFAM" id="SSF51206">
    <property type="entry name" value="cAMP-binding domain-like"/>
    <property type="match status" value="1"/>
</dbReference>
<dbReference type="InterPro" id="IPR014710">
    <property type="entry name" value="RmlC-like_jellyroll"/>
</dbReference>
<dbReference type="PANTHER" id="PTHR24567:SF75">
    <property type="entry name" value="FUMARATE AND NITRATE REDUCTION REGULATORY PROTEIN"/>
    <property type="match status" value="1"/>
</dbReference>
<dbReference type="AlphaFoldDB" id="A0A5B0DYA6"/>
<evidence type="ECO:0000313" key="6">
    <source>
        <dbReference type="Proteomes" id="UP000324738"/>
    </source>
</evidence>
<dbReference type="Proteomes" id="UP000324738">
    <property type="component" value="Unassembled WGS sequence"/>
</dbReference>
<evidence type="ECO:0000256" key="1">
    <source>
        <dbReference type="ARBA" id="ARBA00023015"/>
    </source>
</evidence>
<dbReference type="InterPro" id="IPR036388">
    <property type="entry name" value="WH-like_DNA-bd_sf"/>
</dbReference>
<dbReference type="SMART" id="SM00419">
    <property type="entry name" value="HTH_CRP"/>
    <property type="match status" value="1"/>
</dbReference>
<accession>A0A5B0DYA6</accession>
<dbReference type="InterPro" id="IPR036390">
    <property type="entry name" value="WH_DNA-bd_sf"/>
</dbReference>
<dbReference type="Pfam" id="PF00027">
    <property type="entry name" value="cNMP_binding"/>
    <property type="match status" value="1"/>
</dbReference>
<dbReference type="Pfam" id="PF13545">
    <property type="entry name" value="HTH_Crp_2"/>
    <property type="match status" value="1"/>
</dbReference>
<name>A0A5B0DYA6_9HYPH</name>
<dbReference type="PRINTS" id="PR00034">
    <property type="entry name" value="HTHCRP"/>
</dbReference>
<gene>
    <name evidence="5" type="ORF">FPY71_01355</name>
</gene>
<evidence type="ECO:0000259" key="4">
    <source>
        <dbReference type="PROSITE" id="PS51063"/>
    </source>
</evidence>
<proteinExistence type="predicted"/>
<dbReference type="InterPro" id="IPR012318">
    <property type="entry name" value="HTH_CRP"/>
</dbReference>
<keyword evidence="6" id="KW-1185">Reference proteome</keyword>
<sequence length="270" mass="30615">MIAHPFYMKSRQAGDTGTRTSIFRNNMQNRGDSAVTDDRVVDDGLPRSCRFCTTRTGLCRTLNRSQLRHMTETAVRRRMESGCELTSVNAGEHFALIHSGIVRLSKLLRDGRQQIVALRSNPDMIGQPYFYEAELSFRAVTDVEICLVPRMVMENLIEENRALERFLYCRALEEINEARDLLLALGRKSSRERVATFILHIAGLAKAYPLHSGELELPLSRSEIADFLGLTLETVSRQFSAFKREGILEITNARRLVVLDAKRLHMAAST</sequence>
<dbReference type="PROSITE" id="PS00042">
    <property type="entry name" value="HTH_CRP_1"/>
    <property type="match status" value="1"/>
</dbReference>
<dbReference type="CDD" id="cd00038">
    <property type="entry name" value="CAP_ED"/>
    <property type="match status" value="1"/>
</dbReference>
<dbReference type="InterPro" id="IPR018335">
    <property type="entry name" value="Tscrpt_reg_HTH_Crp-type_CS"/>
</dbReference>
<dbReference type="Gene3D" id="1.10.10.10">
    <property type="entry name" value="Winged helix-like DNA-binding domain superfamily/Winged helix DNA-binding domain"/>
    <property type="match status" value="1"/>
</dbReference>
<dbReference type="InterPro" id="IPR050397">
    <property type="entry name" value="Env_Response_Regulators"/>
</dbReference>
<dbReference type="OrthoDB" id="667966at2"/>
<dbReference type="InterPro" id="IPR018490">
    <property type="entry name" value="cNMP-bd_dom_sf"/>
</dbReference>
<dbReference type="SUPFAM" id="SSF46785">
    <property type="entry name" value="Winged helix' DNA-binding domain"/>
    <property type="match status" value="1"/>
</dbReference>
<dbReference type="PROSITE" id="PS51063">
    <property type="entry name" value="HTH_CRP_2"/>
    <property type="match status" value="1"/>
</dbReference>
<dbReference type="GO" id="GO:0003677">
    <property type="term" value="F:DNA binding"/>
    <property type="evidence" value="ECO:0007669"/>
    <property type="project" value="UniProtKB-KW"/>
</dbReference>
<dbReference type="CDD" id="cd00092">
    <property type="entry name" value="HTH_CRP"/>
    <property type="match status" value="1"/>
</dbReference>
<keyword evidence="3" id="KW-0804">Transcription</keyword>
<protein>
    <submittedName>
        <fullName evidence="5">Helix-turn-helix domain-containing protein</fullName>
    </submittedName>
</protein>
<evidence type="ECO:0000256" key="3">
    <source>
        <dbReference type="ARBA" id="ARBA00023163"/>
    </source>
</evidence>
<reference evidence="5 6" key="1">
    <citation type="submission" date="2019-08" db="EMBL/GenBank/DDBJ databases">
        <title>Aureimonas fodiniaquatilis sp. nov., isolated from a coal mine wastewater.</title>
        <authorList>
            <person name="Kim W."/>
        </authorList>
    </citation>
    <scope>NUCLEOTIDE SEQUENCE [LARGE SCALE GENOMIC DNA]</scope>
    <source>
        <strain evidence="5 6">CAU 1482</strain>
    </source>
</reference>
<keyword evidence="1" id="KW-0805">Transcription regulation</keyword>
<dbReference type="PANTHER" id="PTHR24567">
    <property type="entry name" value="CRP FAMILY TRANSCRIPTIONAL REGULATORY PROTEIN"/>
    <property type="match status" value="1"/>
</dbReference>